<name>A0A9P6EUB3_9AGAR</name>
<dbReference type="Proteomes" id="UP000807306">
    <property type="component" value="Unassembled WGS sequence"/>
</dbReference>
<organism evidence="2 3">
    <name type="scientific">Crepidotus variabilis</name>
    <dbReference type="NCBI Taxonomy" id="179855"/>
    <lineage>
        <taxon>Eukaryota</taxon>
        <taxon>Fungi</taxon>
        <taxon>Dikarya</taxon>
        <taxon>Basidiomycota</taxon>
        <taxon>Agaricomycotina</taxon>
        <taxon>Agaricomycetes</taxon>
        <taxon>Agaricomycetidae</taxon>
        <taxon>Agaricales</taxon>
        <taxon>Agaricineae</taxon>
        <taxon>Crepidotaceae</taxon>
        <taxon>Crepidotus</taxon>
    </lineage>
</organism>
<comment type="caution">
    <text evidence="2">The sequence shown here is derived from an EMBL/GenBank/DDBJ whole genome shotgun (WGS) entry which is preliminary data.</text>
</comment>
<accession>A0A9P6EUB3</accession>
<sequence length="173" mass="19490">MLRNEIDFSFSPRLLYQVIAMTCVVLSLLYYFVDFSFILGVMAVLVCLYPEAKLHADVATQTESHSTKLISSEPSILVFGDGSLQEIKHADVEGSNESNFSLLSFVDTANVLPPTISKFSGLRDCSRQTLQALEKNRRGMEESSLGRLCKHRRMRLTRAARFFKPLKQAIPKP</sequence>
<protein>
    <submittedName>
        <fullName evidence="2">Uncharacterized protein</fullName>
    </submittedName>
</protein>
<keyword evidence="3" id="KW-1185">Reference proteome</keyword>
<evidence type="ECO:0000313" key="2">
    <source>
        <dbReference type="EMBL" id="KAF9535002.1"/>
    </source>
</evidence>
<proteinExistence type="predicted"/>
<dbReference type="EMBL" id="MU157825">
    <property type="protein sequence ID" value="KAF9535002.1"/>
    <property type="molecule type" value="Genomic_DNA"/>
</dbReference>
<reference evidence="2" key="1">
    <citation type="submission" date="2020-11" db="EMBL/GenBank/DDBJ databases">
        <authorList>
            <consortium name="DOE Joint Genome Institute"/>
            <person name="Ahrendt S."/>
            <person name="Riley R."/>
            <person name="Andreopoulos W."/>
            <person name="Labutti K."/>
            <person name="Pangilinan J."/>
            <person name="Ruiz-Duenas F.J."/>
            <person name="Barrasa J.M."/>
            <person name="Sanchez-Garcia M."/>
            <person name="Camarero S."/>
            <person name="Miyauchi S."/>
            <person name="Serrano A."/>
            <person name="Linde D."/>
            <person name="Babiker R."/>
            <person name="Drula E."/>
            <person name="Ayuso-Fernandez I."/>
            <person name="Pacheco R."/>
            <person name="Padilla G."/>
            <person name="Ferreira P."/>
            <person name="Barriuso J."/>
            <person name="Kellner H."/>
            <person name="Castanera R."/>
            <person name="Alfaro M."/>
            <person name="Ramirez L."/>
            <person name="Pisabarro A.G."/>
            <person name="Kuo A."/>
            <person name="Tritt A."/>
            <person name="Lipzen A."/>
            <person name="He G."/>
            <person name="Yan M."/>
            <person name="Ng V."/>
            <person name="Cullen D."/>
            <person name="Martin F."/>
            <person name="Rosso M.-N."/>
            <person name="Henrissat B."/>
            <person name="Hibbett D."/>
            <person name="Martinez A.T."/>
            <person name="Grigoriev I.V."/>
        </authorList>
    </citation>
    <scope>NUCLEOTIDE SEQUENCE</scope>
    <source>
        <strain evidence="2">CBS 506.95</strain>
    </source>
</reference>
<evidence type="ECO:0000256" key="1">
    <source>
        <dbReference type="SAM" id="Phobius"/>
    </source>
</evidence>
<dbReference type="AlphaFoldDB" id="A0A9P6EUB3"/>
<keyword evidence="1" id="KW-0812">Transmembrane</keyword>
<feature type="transmembrane region" description="Helical" evidence="1">
    <location>
        <begin position="14"/>
        <end position="33"/>
    </location>
</feature>
<evidence type="ECO:0000313" key="3">
    <source>
        <dbReference type="Proteomes" id="UP000807306"/>
    </source>
</evidence>
<gene>
    <name evidence="2" type="ORF">CPB83DRAFT_225070</name>
</gene>
<keyword evidence="1" id="KW-0472">Membrane</keyword>
<keyword evidence="1" id="KW-1133">Transmembrane helix</keyword>